<keyword evidence="4" id="KW-1185">Reference proteome</keyword>
<protein>
    <submittedName>
        <fullName evidence="3">M15 family peptidase</fullName>
    </submittedName>
</protein>
<dbReference type="KEGG" id="npi:G7071_10310"/>
<dbReference type="Proteomes" id="UP000502035">
    <property type="component" value="Chromosome"/>
</dbReference>
<reference evidence="3 4" key="1">
    <citation type="submission" date="2020-03" db="EMBL/GenBank/DDBJ databases">
        <title>Nocardioides sp. nov., isolated from fish.</title>
        <authorList>
            <person name="Hyun D.-W."/>
            <person name="Bae J.-W."/>
        </authorList>
    </citation>
    <scope>NUCLEOTIDE SEQUENCE [LARGE SCALE GENOMIC DNA]</scope>
    <source>
        <strain evidence="3 4">HDW12A</strain>
    </source>
</reference>
<dbReference type="GO" id="GO:0008233">
    <property type="term" value="F:peptidase activity"/>
    <property type="evidence" value="ECO:0007669"/>
    <property type="project" value="InterPro"/>
</dbReference>
<evidence type="ECO:0000313" key="4">
    <source>
        <dbReference type="Proteomes" id="UP000502035"/>
    </source>
</evidence>
<dbReference type="AlphaFoldDB" id="A0A6G7YG28"/>
<proteinExistence type="predicted"/>
<dbReference type="InterPro" id="IPR039561">
    <property type="entry name" value="Peptidase_M15C"/>
</dbReference>
<dbReference type="EMBL" id="CP049866">
    <property type="protein sequence ID" value="QIK75772.1"/>
    <property type="molecule type" value="Genomic_DNA"/>
</dbReference>
<feature type="region of interest" description="Disordered" evidence="1">
    <location>
        <begin position="37"/>
        <end position="63"/>
    </location>
</feature>
<evidence type="ECO:0000256" key="1">
    <source>
        <dbReference type="SAM" id="MobiDB-lite"/>
    </source>
</evidence>
<dbReference type="SUPFAM" id="SSF55166">
    <property type="entry name" value="Hedgehog/DD-peptidase"/>
    <property type="match status" value="1"/>
</dbReference>
<feature type="domain" description="Peptidase M15C" evidence="2">
    <location>
        <begin position="178"/>
        <end position="249"/>
    </location>
</feature>
<dbReference type="InterPro" id="IPR009045">
    <property type="entry name" value="Zn_M74/Hedgehog-like"/>
</dbReference>
<accession>A0A6G7YG28</accession>
<organism evidence="3 4">
    <name type="scientific">Nocardioides piscis</name>
    <dbReference type="NCBI Taxonomy" id="2714938"/>
    <lineage>
        <taxon>Bacteria</taxon>
        <taxon>Bacillati</taxon>
        <taxon>Actinomycetota</taxon>
        <taxon>Actinomycetes</taxon>
        <taxon>Propionibacteriales</taxon>
        <taxon>Nocardioidaceae</taxon>
        <taxon>Nocardioides</taxon>
    </lineage>
</organism>
<sequence>MLETRVKRSLARCSHIVVHAVPVTLLALLFASCSIPADDSRPSRTEVASIETPTGAPTPRQPQDAVIRRVPQRQWDAMVQAGMVREGCPVTERSQLRRVEVDHVDFEGVLRRGHLVVNADTAETAARIFTRLYEEGFPIRRMRGVEKYGGDTLRSLQADNTSAYNCRRPDQINAPVLESPHANGRAIDINPRENPWMDLRCKCWSPGPENAPRTPGPGKILRRDVVWQTFIDEGWIWQNIPVPDYMHFDTGYPSTPYTQPGS</sequence>
<name>A0A6G7YG28_9ACTN</name>
<dbReference type="Pfam" id="PF13539">
    <property type="entry name" value="Peptidase_M15_4"/>
    <property type="match status" value="1"/>
</dbReference>
<gene>
    <name evidence="3" type="ORF">G7071_10310</name>
</gene>
<evidence type="ECO:0000313" key="3">
    <source>
        <dbReference type="EMBL" id="QIK75772.1"/>
    </source>
</evidence>
<dbReference type="Gene3D" id="3.30.1380.10">
    <property type="match status" value="1"/>
</dbReference>
<dbReference type="PROSITE" id="PS51257">
    <property type="entry name" value="PROKAR_LIPOPROTEIN"/>
    <property type="match status" value="1"/>
</dbReference>
<evidence type="ECO:0000259" key="2">
    <source>
        <dbReference type="Pfam" id="PF13539"/>
    </source>
</evidence>